<dbReference type="InterPro" id="IPR029058">
    <property type="entry name" value="AB_hydrolase_fold"/>
</dbReference>
<gene>
    <name evidence="6" type="ORF">HZA61_01325</name>
</gene>
<reference evidence="6" key="1">
    <citation type="submission" date="2020-07" db="EMBL/GenBank/DDBJ databases">
        <title>Huge and variable diversity of episymbiotic CPR bacteria and DPANN archaea in groundwater ecosystems.</title>
        <authorList>
            <person name="He C.Y."/>
            <person name="Keren R."/>
            <person name="Whittaker M."/>
            <person name="Farag I.F."/>
            <person name="Doudna J."/>
            <person name="Cate J.H.D."/>
            <person name="Banfield J.F."/>
        </authorList>
    </citation>
    <scope>NUCLEOTIDE SEQUENCE</scope>
    <source>
        <strain evidence="6">NC_groundwater_1813_Pr3_B-0.1um_71_17</strain>
    </source>
</reference>
<comment type="caution">
    <text evidence="6">The sequence shown here is derived from an EMBL/GenBank/DDBJ whole genome shotgun (WGS) entry which is preliminary data.</text>
</comment>
<keyword evidence="2" id="KW-0645">Protease</keyword>
<dbReference type="InterPro" id="IPR001375">
    <property type="entry name" value="Peptidase_S9_cat"/>
</dbReference>
<sequence length="684" mass="75205">MREEDILRFRWVADPQVSPDGSRVAFTQVHVDAEADEYRTNLWLAEVPAAGSDEGAPAPARQFTYAGRDAQPRWSPDGSTIAFVRKPNAEDAPQICLLPADGGEARVLTTLKGGASSPCWSPDGSRIAFLSGHNPALDTPEYKKPKHEPARVVTRPEYRWNGEGFTDWDHLDHIWVVDVASGEAKALTCGTRFKEGDLSWSPDGRHVLFASDRREEPWFGDPAEDNSVYAVAADLPAPSDGAAFTLVADIEGPIAGFTPGPEGRWLAWGGVRPKPIRSYDQNDVLLFEGEWPLTKARVLTAGKDLAVGETTSGDMHPPRGGGALPLAFTADGGIVFGYAWHGSTRVARLDLTSGEVDDFTPSDCDVYAGTLSKNGRTLALAMGSTSAPGDLWVFDAASGEGACLHAPNAGMLDEAGLGEVEEIWYDSFDGRRIQGWIVKPPGFDPARKYPLVLEIHGGPHVPYGVAFFHEFRVLAAAGYVVLYTNPRGSTSYGQEFGNVIQYAYPGDDYHDLMAGVDFVLAKGYVDEKRMGVTGGSGGGLLTNWIITRNDRFAAAITQRCVSDWSGMWYSCDFAMYNDAWFKSTPWRDRAHYESKSPVWDLDRVNTPLMVIHSEEDWRTPIAQGEAMFRGLIAQKKPAVMVRFPGESHELSRSGAPSRRVQNQQHIRRWFDRWLQGKPAPEYGY</sequence>
<dbReference type="Pfam" id="PF07676">
    <property type="entry name" value="PD40"/>
    <property type="match status" value="3"/>
</dbReference>
<dbReference type="Pfam" id="PF00326">
    <property type="entry name" value="Peptidase_S9"/>
    <property type="match status" value="1"/>
</dbReference>
<dbReference type="GO" id="GO:0004252">
    <property type="term" value="F:serine-type endopeptidase activity"/>
    <property type="evidence" value="ECO:0007669"/>
    <property type="project" value="TreeGrafter"/>
</dbReference>
<dbReference type="SUPFAM" id="SSF53474">
    <property type="entry name" value="alpha/beta-Hydrolases"/>
    <property type="match status" value="1"/>
</dbReference>
<evidence type="ECO:0000256" key="1">
    <source>
        <dbReference type="ARBA" id="ARBA00010040"/>
    </source>
</evidence>
<protein>
    <submittedName>
        <fullName evidence="6">S9 family peptidase</fullName>
    </submittedName>
</protein>
<dbReference type="InterPro" id="IPR011042">
    <property type="entry name" value="6-blade_b-propeller_TolB-like"/>
</dbReference>
<keyword evidence="4" id="KW-0720">Serine protease</keyword>
<evidence type="ECO:0000259" key="5">
    <source>
        <dbReference type="Pfam" id="PF00326"/>
    </source>
</evidence>
<organism evidence="6 7">
    <name type="scientific">Eiseniibacteriota bacterium</name>
    <dbReference type="NCBI Taxonomy" id="2212470"/>
    <lineage>
        <taxon>Bacteria</taxon>
        <taxon>Candidatus Eiseniibacteriota</taxon>
    </lineage>
</organism>
<feature type="domain" description="Peptidase S9 prolyl oligopeptidase catalytic" evidence="5">
    <location>
        <begin position="467"/>
        <end position="676"/>
    </location>
</feature>
<dbReference type="AlphaFoldDB" id="A0A933S8W5"/>
<name>A0A933S8W5_UNCEI</name>
<dbReference type="EMBL" id="JACRIW010000012">
    <property type="protein sequence ID" value="MBI5168107.1"/>
    <property type="molecule type" value="Genomic_DNA"/>
</dbReference>
<dbReference type="Proteomes" id="UP000696931">
    <property type="component" value="Unassembled WGS sequence"/>
</dbReference>
<dbReference type="InterPro" id="IPR011659">
    <property type="entry name" value="WD40"/>
</dbReference>
<keyword evidence="3" id="KW-0378">Hydrolase</keyword>
<dbReference type="FunFam" id="3.40.50.1820:FF:000028">
    <property type="entry name" value="S9 family peptidase"/>
    <property type="match status" value="1"/>
</dbReference>
<evidence type="ECO:0000256" key="3">
    <source>
        <dbReference type="ARBA" id="ARBA00022801"/>
    </source>
</evidence>
<dbReference type="Gene3D" id="3.40.50.1820">
    <property type="entry name" value="alpha/beta hydrolase"/>
    <property type="match status" value="1"/>
</dbReference>
<evidence type="ECO:0000256" key="4">
    <source>
        <dbReference type="ARBA" id="ARBA00022825"/>
    </source>
</evidence>
<accession>A0A933S8W5</accession>
<evidence type="ECO:0000313" key="6">
    <source>
        <dbReference type="EMBL" id="MBI5168107.1"/>
    </source>
</evidence>
<proteinExistence type="inferred from homology"/>
<evidence type="ECO:0000256" key="2">
    <source>
        <dbReference type="ARBA" id="ARBA00022670"/>
    </source>
</evidence>
<dbReference type="PANTHER" id="PTHR42776:SF27">
    <property type="entry name" value="DIPEPTIDYL PEPTIDASE FAMILY MEMBER 6"/>
    <property type="match status" value="1"/>
</dbReference>
<evidence type="ECO:0000313" key="7">
    <source>
        <dbReference type="Proteomes" id="UP000696931"/>
    </source>
</evidence>
<dbReference type="GO" id="GO:0006508">
    <property type="term" value="P:proteolysis"/>
    <property type="evidence" value="ECO:0007669"/>
    <property type="project" value="UniProtKB-KW"/>
</dbReference>
<dbReference type="SUPFAM" id="SSF82171">
    <property type="entry name" value="DPP6 N-terminal domain-like"/>
    <property type="match status" value="1"/>
</dbReference>
<comment type="similarity">
    <text evidence="1">Belongs to the peptidase S9C family.</text>
</comment>
<dbReference type="PANTHER" id="PTHR42776">
    <property type="entry name" value="SERINE PEPTIDASE S9 FAMILY MEMBER"/>
    <property type="match status" value="1"/>
</dbReference>
<dbReference type="Gene3D" id="2.120.10.30">
    <property type="entry name" value="TolB, C-terminal domain"/>
    <property type="match status" value="2"/>
</dbReference>